<feature type="region of interest" description="Disordered" evidence="1">
    <location>
        <begin position="23"/>
        <end position="73"/>
    </location>
</feature>
<sequence>MASLPSASLSASSAGFLLVHAPSSAQSGADADADAAMTTTRPLVDAAGDSDASMSNDDEDAMSETSSLAIDDDLTARTISSIDSETIELLLQGASSSQPPSNGNASTSAPSAPPSSAMDALRRPPSFSLAGDEGWVHATPPVVGQVAGLSPRKRKRGGRTPAMWLHARFVPAMTKSAFRLSPARHLFPSDDDVDGATGDDAGPRRDDGSRDRCGSRRGDESMAGDRSDDGSRKRAAYDVVEWGEEEAECVEHDASNGAHHLAAARGQVVGAQLRVLSNRPFSLTTDRANWMLPQGHTPRCRVRVDAAFLPQSVRAEVFVVGYVQDESGEHVMEILDDSGYAKTLAYEHAVYLRVRIAETASEGQYEIPIQVFTQRAGFFDEALSWSTSVTVRVANVTLPPPSQWRLHLDLWQHVTSIARAHRVPLWSEQHFVIIDRYFAVLAERGQKCVTIVASEMPWAGQQCYLETQYPSALFEHAILDVYERPRRSSAVSSSSSSQQDTSNSADTELEIDFQYFDRLVGLAEKHHMAAEIEVFGLLSIWRDPAHGFDTPVEDDASGMLRRQGSASSLSGATPAKSTASSRQPLDAWRVRCTSRTTNRIRYLRHMSEIEKFISIFYEHCVAFGIADRIRVCADEPSDVNRFYAQMDFLERLAPLFRVKVAINHLDFLTYAPRQVVDAVPLFPLVCADLEVTQRWRDEIHAKGGKMCWYVCCVPGFPNQFVSSPLVETELMGYLTFFTGLDGFLRWNYSLWPSRPWDDLRWRAPSWRVGDMYFVLPGSAGAPVETLRLEGLRFAVQTYELLRLAEDTLDAVEFQRLKADVASVIWRTNDWAEFGQYLEHGRHAEDLYSLDPLDYEMELSSFDR</sequence>
<comment type="caution">
    <text evidence="3">The sequence shown here is derived from an EMBL/GenBank/DDBJ whole genome shotgun (WGS) entry which is preliminary data.</text>
</comment>
<feature type="compositionally biased region" description="Polar residues" evidence="1">
    <location>
        <begin position="564"/>
        <end position="582"/>
    </location>
</feature>
<feature type="compositionally biased region" description="Basic and acidic residues" evidence="1">
    <location>
        <begin position="201"/>
        <end position="233"/>
    </location>
</feature>
<evidence type="ECO:0000313" key="4">
    <source>
        <dbReference type="Proteomes" id="UP001209570"/>
    </source>
</evidence>
<feature type="compositionally biased region" description="Low complexity" evidence="1">
    <location>
        <begin position="23"/>
        <end position="36"/>
    </location>
</feature>
<dbReference type="EMBL" id="JAKCXM010000975">
    <property type="protein sequence ID" value="KAJ0391547.1"/>
    <property type="molecule type" value="Genomic_DNA"/>
</dbReference>
<protein>
    <recommendedName>
        <fullName evidence="2">Glycoside hydrolase 123 catalytic domain-containing protein</fullName>
    </recommendedName>
</protein>
<dbReference type="InterPro" id="IPR025150">
    <property type="entry name" value="GH123_cat"/>
</dbReference>
<gene>
    <name evidence="3" type="ORF">P43SY_010791</name>
</gene>
<feature type="region of interest" description="Disordered" evidence="1">
    <location>
        <begin position="185"/>
        <end position="233"/>
    </location>
</feature>
<feature type="region of interest" description="Disordered" evidence="1">
    <location>
        <begin position="552"/>
        <end position="582"/>
    </location>
</feature>
<feature type="domain" description="Glycoside hydrolase 123 catalytic" evidence="2">
    <location>
        <begin position="411"/>
        <end position="803"/>
    </location>
</feature>
<reference evidence="3" key="1">
    <citation type="submission" date="2021-12" db="EMBL/GenBank/DDBJ databases">
        <title>Prjna785345.</title>
        <authorList>
            <person name="Rujirawat T."/>
            <person name="Krajaejun T."/>
        </authorList>
    </citation>
    <scope>NUCLEOTIDE SEQUENCE</scope>
    <source>
        <strain evidence="3">Pi057C3</strain>
    </source>
</reference>
<feature type="region of interest" description="Disordered" evidence="1">
    <location>
        <begin position="94"/>
        <end position="126"/>
    </location>
</feature>
<dbReference type="Proteomes" id="UP001209570">
    <property type="component" value="Unassembled WGS sequence"/>
</dbReference>
<dbReference type="AlphaFoldDB" id="A0AAD5Q5J5"/>
<feature type="compositionally biased region" description="Low complexity" evidence="1">
    <location>
        <begin position="99"/>
        <end position="117"/>
    </location>
</feature>
<organism evidence="3 4">
    <name type="scientific">Pythium insidiosum</name>
    <name type="common">Pythiosis disease agent</name>
    <dbReference type="NCBI Taxonomy" id="114742"/>
    <lineage>
        <taxon>Eukaryota</taxon>
        <taxon>Sar</taxon>
        <taxon>Stramenopiles</taxon>
        <taxon>Oomycota</taxon>
        <taxon>Peronosporomycetes</taxon>
        <taxon>Pythiales</taxon>
        <taxon>Pythiaceae</taxon>
        <taxon>Pythium</taxon>
    </lineage>
</organism>
<evidence type="ECO:0000256" key="1">
    <source>
        <dbReference type="SAM" id="MobiDB-lite"/>
    </source>
</evidence>
<evidence type="ECO:0000313" key="3">
    <source>
        <dbReference type="EMBL" id="KAJ0391547.1"/>
    </source>
</evidence>
<evidence type="ECO:0000259" key="2">
    <source>
        <dbReference type="Pfam" id="PF13320"/>
    </source>
</evidence>
<accession>A0AAD5Q5J5</accession>
<name>A0AAD5Q5J5_PYTIN</name>
<keyword evidence="4" id="KW-1185">Reference proteome</keyword>
<dbReference type="Pfam" id="PF13320">
    <property type="entry name" value="GH123_cat"/>
    <property type="match status" value="1"/>
</dbReference>
<proteinExistence type="predicted"/>